<dbReference type="AlphaFoldDB" id="A0A4S8L304"/>
<protein>
    <submittedName>
        <fullName evidence="1">Uncharacterized protein</fullName>
    </submittedName>
</protein>
<accession>A0A4S8L304</accession>
<keyword evidence="2" id="KW-1185">Reference proteome</keyword>
<gene>
    <name evidence="1" type="ORF">K435DRAFT_808104</name>
</gene>
<proteinExistence type="predicted"/>
<organism evidence="1 2">
    <name type="scientific">Dendrothele bispora (strain CBS 962.96)</name>
    <dbReference type="NCBI Taxonomy" id="1314807"/>
    <lineage>
        <taxon>Eukaryota</taxon>
        <taxon>Fungi</taxon>
        <taxon>Dikarya</taxon>
        <taxon>Basidiomycota</taxon>
        <taxon>Agaricomycotina</taxon>
        <taxon>Agaricomycetes</taxon>
        <taxon>Agaricomycetidae</taxon>
        <taxon>Agaricales</taxon>
        <taxon>Agaricales incertae sedis</taxon>
        <taxon>Dendrothele</taxon>
    </lineage>
</organism>
<name>A0A4S8L304_DENBC</name>
<dbReference type="EMBL" id="ML179715">
    <property type="protein sequence ID" value="THU82683.1"/>
    <property type="molecule type" value="Genomic_DNA"/>
</dbReference>
<evidence type="ECO:0000313" key="1">
    <source>
        <dbReference type="EMBL" id="THU82683.1"/>
    </source>
</evidence>
<sequence>MKYRNMKLYLENKGSWTRSKIYLHDGLLVCAADDVAVGNKRRVLDPSRLRQLSLVDRTTTDTSPSQLSTSTRDIDPTIFKTSKEQEALLLGALMILLLSGIRPKELEQFGVGLSFNSSRVVQHLIDHSLALNNVNSINTKLSDIIHQYHLFGTTLKLRNDEFKGLQLFDQDD</sequence>
<dbReference type="Proteomes" id="UP000297245">
    <property type="component" value="Unassembled WGS sequence"/>
</dbReference>
<evidence type="ECO:0000313" key="2">
    <source>
        <dbReference type="Proteomes" id="UP000297245"/>
    </source>
</evidence>
<reference evidence="1 2" key="1">
    <citation type="journal article" date="2019" name="Nat. Ecol. Evol.">
        <title>Megaphylogeny resolves global patterns of mushroom evolution.</title>
        <authorList>
            <person name="Varga T."/>
            <person name="Krizsan K."/>
            <person name="Foldi C."/>
            <person name="Dima B."/>
            <person name="Sanchez-Garcia M."/>
            <person name="Sanchez-Ramirez S."/>
            <person name="Szollosi G.J."/>
            <person name="Szarkandi J.G."/>
            <person name="Papp V."/>
            <person name="Albert L."/>
            <person name="Andreopoulos W."/>
            <person name="Angelini C."/>
            <person name="Antonin V."/>
            <person name="Barry K.W."/>
            <person name="Bougher N.L."/>
            <person name="Buchanan P."/>
            <person name="Buyck B."/>
            <person name="Bense V."/>
            <person name="Catcheside P."/>
            <person name="Chovatia M."/>
            <person name="Cooper J."/>
            <person name="Damon W."/>
            <person name="Desjardin D."/>
            <person name="Finy P."/>
            <person name="Geml J."/>
            <person name="Haridas S."/>
            <person name="Hughes K."/>
            <person name="Justo A."/>
            <person name="Karasinski D."/>
            <person name="Kautmanova I."/>
            <person name="Kiss B."/>
            <person name="Kocsube S."/>
            <person name="Kotiranta H."/>
            <person name="LaButti K.M."/>
            <person name="Lechner B.E."/>
            <person name="Liimatainen K."/>
            <person name="Lipzen A."/>
            <person name="Lukacs Z."/>
            <person name="Mihaltcheva S."/>
            <person name="Morgado L.N."/>
            <person name="Niskanen T."/>
            <person name="Noordeloos M.E."/>
            <person name="Ohm R.A."/>
            <person name="Ortiz-Santana B."/>
            <person name="Ovrebo C."/>
            <person name="Racz N."/>
            <person name="Riley R."/>
            <person name="Savchenko A."/>
            <person name="Shiryaev A."/>
            <person name="Soop K."/>
            <person name="Spirin V."/>
            <person name="Szebenyi C."/>
            <person name="Tomsovsky M."/>
            <person name="Tulloss R.E."/>
            <person name="Uehling J."/>
            <person name="Grigoriev I.V."/>
            <person name="Vagvolgyi C."/>
            <person name="Papp T."/>
            <person name="Martin F.M."/>
            <person name="Miettinen O."/>
            <person name="Hibbett D.S."/>
            <person name="Nagy L.G."/>
        </authorList>
    </citation>
    <scope>NUCLEOTIDE SEQUENCE [LARGE SCALE GENOMIC DNA]</scope>
    <source>
        <strain evidence="1 2">CBS 962.96</strain>
    </source>
</reference>